<dbReference type="RefSeq" id="WP_190543135.1">
    <property type="nucleotide sequence ID" value="NZ_CAWPNO010000055.1"/>
</dbReference>
<gene>
    <name evidence="2" type="ORF">H6G24_16030</name>
</gene>
<organism evidence="2 3">
    <name type="scientific">Calothrix parietina FACHB-288</name>
    <dbReference type="NCBI Taxonomy" id="2692896"/>
    <lineage>
        <taxon>Bacteria</taxon>
        <taxon>Bacillati</taxon>
        <taxon>Cyanobacteriota</taxon>
        <taxon>Cyanophyceae</taxon>
        <taxon>Nostocales</taxon>
        <taxon>Calotrichaceae</taxon>
        <taxon>Calothrix</taxon>
    </lineage>
</organism>
<evidence type="ECO:0000256" key="1">
    <source>
        <dbReference type="SAM" id="Phobius"/>
    </source>
</evidence>
<comment type="caution">
    <text evidence="2">The sequence shown here is derived from an EMBL/GenBank/DDBJ whole genome shotgun (WGS) entry which is preliminary data.</text>
</comment>
<dbReference type="Proteomes" id="UP000658514">
    <property type="component" value="Unassembled WGS sequence"/>
</dbReference>
<proteinExistence type="predicted"/>
<sequence>MYVSLAVQAQVHPHKRNDVGTNPLTGSMIILLPLMFLLTITTYRKSKARTLRRRIADLERMWRLNSPKQTP</sequence>
<evidence type="ECO:0000313" key="3">
    <source>
        <dbReference type="Proteomes" id="UP000658514"/>
    </source>
</evidence>
<keyword evidence="1" id="KW-1133">Transmembrane helix</keyword>
<keyword evidence="3" id="KW-1185">Reference proteome</keyword>
<keyword evidence="1" id="KW-0812">Transmembrane</keyword>
<evidence type="ECO:0000313" key="2">
    <source>
        <dbReference type="EMBL" id="MBD2196986.1"/>
    </source>
</evidence>
<feature type="transmembrane region" description="Helical" evidence="1">
    <location>
        <begin position="24"/>
        <end position="43"/>
    </location>
</feature>
<dbReference type="EMBL" id="JACJQH010000023">
    <property type="protein sequence ID" value="MBD2196986.1"/>
    <property type="molecule type" value="Genomic_DNA"/>
</dbReference>
<reference evidence="2 3" key="1">
    <citation type="journal article" date="2020" name="ISME J.">
        <title>Comparative genomics reveals insights into cyanobacterial evolution and habitat adaptation.</title>
        <authorList>
            <person name="Chen M.Y."/>
            <person name="Teng W.K."/>
            <person name="Zhao L."/>
            <person name="Hu C.X."/>
            <person name="Zhou Y.K."/>
            <person name="Han B.P."/>
            <person name="Song L.R."/>
            <person name="Shu W.S."/>
        </authorList>
    </citation>
    <scope>NUCLEOTIDE SEQUENCE [LARGE SCALE GENOMIC DNA]</scope>
    <source>
        <strain evidence="2 3">FACHB-288</strain>
    </source>
</reference>
<name>A0ABR8AAF0_9CYAN</name>
<accession>A0ABR8AAF0</accession>
<protein>
    <submittedName>
        <fullName evidence="2">Uncharacterized protein</fullName>
    </submittedName>
</protein>
<keyword evidence="1" id="KW-0472">Membrane</keyword>